<comment type="caution">
    <text evidence="2">The sequence shown here is derived from an EMBL/GenBank/DDBJ whole genome shotgun (WGS) entry which is preliminary data.</text>
</comment>
<gene>
    <name evidence="2" type="ORF">DFQ11_1262</name>
</gene>
<proteinExistence type="predicted"/>
<dbReference type="Proteomes" id="UP000248054">
    <property type="component" value="Unassembled WGS sequence"/>
</dbReference>
<keyword evidence="1" id="KW-0812">Transmembrane</keyword>
<evidence type="ECO:0000313" key="2">
    <source>
        <dbReference type="EMBL" id="PYE78626.1"/>
    </source>
</evidence>
<accession>A0A2V4XBS6</accession>
<keyword evidence="3" id="KW-1185">Reference proteome</keyword>
<dbReference type="RefSeq" id="WP_199446470.1">
    <property type="nucleotide sequence ID" value="NZ_BMWQ01000027.1"/>
</dbReference>
<protein>
    <recommendedName>
        <fullName evidence="4">ABC-2 type transport system permease protein</fullName>
    </recommendedName>
</protein>
<dbReference type="EMBL" id="QJTD01000026">
    <property type="protein sequence ID" value="PYE78626.1"/>
    <property type="molecule type" value="Genomic_DNA"/>
</dbReference>
<keyword evidence="1" id="KW-1133">Transmembrane helix</keyword>
<reference evidence="2 3" key="1">
    <citation type="submission" date="2018-06" db="EMBL/GenBank/DDBJ databases">
        <title>Genomic Encyclopedia of Type Strains, Phase III (KMG-III): the genomes of soil and plant-associated and newly described type strains.</title>
        <authorList>
            <person name="Whitman W."/>
        </authorList>
    </citation>
    <scope>NUCLEOTIDE SEQUENCE [LARGE SCALE GENOMIC DNA]</scope>
    <source>
        <strain evidence="2 3">CECT 7945</strain>
    </source>
</reference>
<evidence type="ECO:0008006" key="4">
    <source>
        <dbReference type="Google" id="ProtNLM"/>
    </source>
</evidence>
<name>A0A2V4XBS6_9FLAO</name>
<organism evidence="2 3">
    <name type="scientific">Winogradskyella epiphytica</name>
    <dbReference type="NCBI Taxonomy" id="262005"/>
    <lineage>
        <taxon>Bacteria</taxon>
        <taxon>Pseudomonadati</taxon>
        <taxon>Bacteroidota</taxon>
        <taxon>Flavobacteriia</taxon>
        <taxon>Flavobacteriales</taxon>
        <taxon>Flavobacteriaceae</taxon>
        <taxon>Winogradskyella</taxon>
    </lineage>
</organism>
<feature type="transmembrane region" description="Helical" evidence="1">
    <location>
        <begin position="170"/>
        <end position="188"/>
    </location>
</feature>
<feature type="transmembrane region" description="Helical" evidence="1">
    <location>
        <begin position="215"/>
        <end position="234"/>
    </location>
</feature>
<feature type="transmembrane region" description="Helical" evidence="1">
    <location>
        <begin position="21"/>
        <end position="41"/>
    </location>
</feature>
<sequence length="306" mass="36131">MKEYFQLQFKMLNRKMIDFGMPLLIGYTLLPFIFILLTNYLFEKTEFANYAYGLLAISFVSKLSEPKRNDFLKSIFNKDKYRKLRITENLIYCLPFTLYLIYQKQFIFSAILNLFIIFITLFNFSTNLNVTIPTPFNKKPFEFTVGFRKTFYVFPIAYFLTYISVSVGNFNLGVFSMLLIALTCFSYYSKIENEYFVWNYNLSSKEFLIEKTKTCLIYFTFLSLPIIIALSISFFREIDILIVLLLLCYAYLTTIIFAKYSSFPNEMNMSQGILIAISFMFPPILLIFIPLFYSQSIKKLNTILND</sequence>
<feature type="transmembrane region" description="Helical" evidence="1">
    <location>
        <begin position="107"/>
        <end position="124"/>
    </location>
</feature>
<feature type="transmembrane region" description="Helical" evidence="1">
    <location>
        <begin position="272"/>
        <end position="293"/>
    </location>
</feature>
<dbReference type="AlphaFoldDB" id="A0A2V4XBS6"/>
<evidence type="ECO:0000256" key="1">
    <source>
        <dbReference type="SAM" id="Phobius"/>
    </source>
</evidence>
<feature type="transmembrane region" description="Helical" evidence="1">
    <location>
        <begin position="240"/>
        <end position="260"/>
    </location>
</feature>
<evidence type="ECO:0000313" key="3">
    <source>
        <dbReference type="Proteomes" id="UP000248054"/>
    </source>
</evidence>
<keyword evidence="1" id="KW-0472">Membrane</keyword>
<feature type="transmembrane region" description="Helical" evidence="1">
    <location>
        <begin position="145"/>
        <end position="164"/>
    </location>
</feature>